<dbReference type="EMBL" id="VSRR010000939">
    <property type="protein sequence ID" value="MPC21064.1"/>
    <property type="molecule type" value="Genomic_DNA"/>
</dbReference>
<protein>
    <submittedName>
        <fullName evidence="2">Uncharacterized protein</fullName>
    </submittedName>
</protein>
<feature type="region of interest" description="Disordered" evidence="1">
    <location>
        <begin position="61"/>
        <end position="90"/>
    </location>
</feature>
<reference evidence="2 3" key="1">
    <citation type="submission" date="2019-05" db="EMBL/GenBank/DDBJ databases">
        <title>Another draft genome of Portunus trituberculatus and its Hox gene families provides insights of decapod evolution.</title>
        <authorList>
            <person name="Jeong J.-H."/>
            <person name="Song I."/>
            <person name="Kim S."/>
            <person name="Choi T."/>
            <person name="Kim D."/>
            <person name="Ryu S."/>
            <person name="Kim W."/>
        </authorList>
    </citation>
    <scope>NUCLEOTIDE SEQUENCE [LARGE SCALE GENOMIC DNA]</scope>
    <source>
        <tissue evidence="2">Muscle</tissue>
    </source>
</reference>
<organism evidence="2 3">
    <name type="scientific">Portunus trituberculatus</name>
    <name type="common">Swimming crab</name>
    <name type="synonym">Neptunus trituberculatus</name>
    <dbReference type="NCBI Taxonomy" id="210409"/>
    <lineage>
        <taxon>Eukaryota</taxon>
        <taxon>Metazoa</taxon>
        <taxon>Ecdysozoa</taxon>
        <taxon>Arthropoda</taxon>
        <taxon>Crustacea</taxon>
        <taxon>Multicrustacea</taxon>
        <taxon>Malacostraca</taxon>
        <taxon>Eumalacostraca</taxon>
        <taxon>Eucarida</taxon>
        <taxon>Decapoda</taxon>
        <taxon>Pleocyemata</taxon>
        <taxon>Brachyura</taxon>
        <taxon>Eubrachyura</taxon>
        <taxon>Portunoidea</taxon>
        <taxon>Portunidae</taxon>
        <taxon>Portuninae</taxon>
        <taxon>Portunus</taxon>
    </lineage>
</organism>
<proteinExistence type="predicted"/>
<feature type="compositionally biased region" description="Basic and acidic residues" evidence="1">
    <location>
        <begin position="61"/>
        <end position="71"/>
    </location>
</feature>
<name>A0A5B7DIU2_PORTR</name>
<evidence type="ECO:0000313" key="3">
    <source>
        <dbReference type="Proteomes" id="UP000324222"/>
    </source>
</evidence>
<comment type="caution">
    <text evidence="2">The sequence shown here is derived from an EMBL/GenBank/DDBJ whole genome shotgun (WGS) entry which is preliminary data.</text>
</comment>
<gene>
    <name evidence="2" type="ORF">E2C01_014037</name>
</gene>
<sequence>MIASGPALGYNSVVQASGSQTKLRYDLRWRRCACLSSCPSAPQGLTRPISIREESLFVLQDPHHSHPEEHQSQTMLSDGRHTPNQAYSHRALDPQPQLRFIYVPSNRPDEATKVLSLLPESLLLLGDWE</sequence>
<accession>A0A5B7DIU2</accession>
<evidence type="ECO:0000256" key="1">
    <source>
        <dbReference type="SAM" id="MobiDB-lite"/>
    </source>
</evidence>
<keyword evidence="3" id="KW-1185">Reference proteome</keyword>
<evidence type="ECO:0000313" key="2">
    <source>
        <dbReference type="EMBL" id="MPC21064.1"/>
    </source>
</evidence>
<dbReference type="Proteomes" id="UP000324222">
    <property type="component" value="Unassembled WGS sequence"/>
</dbReference>
<feature type="compositionally biased region" description="Polar residues" evidence="1">
    <location>
        <begin position="72"/>
        <end position="87"/>
    </location>
</feature>
<dbReference type="AlphaFoldDB" id="A0A5B7DIU2"/>